<proteinExistence type="predicted"/>
<evidence type="ECO:0000313" key="3">
    <source>
        <dbReference type="Proteomes" id="UP000271974"/>
    </source>
</evidence>
<comment type="caution">
    <text evidence="2">The sequence shown here is derived from an EMBL/GenBank/DDBJ whole genome shotgun (WGS) entry which is preliminary data.</text>
</comment>
<reference evidence="2 3" key="1">
    <citation type="submission" date="2019-01" db="EMBL/GenBank/DDBJ databases">
        <title>A draft genome assembly of the solar-powered sea slug Elysia chlorotica.</title>
        <authorList>
            <person name="Cai H."/>
            <person name="Li Q."/>
            <person name="Fang X."/>
            <person name="Li J."/>
            <person name="Curtis N.E."/>
            <person name="Altenburger A."/>
            <person name="Shibata T."/>
            <person name="Feng M."/>
            <person name="Maeda T."/>
            <person name="Schwartz J.A."/>
            <person name="Shigenobu S."/>
            <person name="Lundholm N."/>
            <person name="Nishiyama T."/>
            <person name="Yang H."/>
            <person name="Hasebe M."/>
            <person name="Li S."/>
            <person name="Pierce S.K."/>
            <person name="Wang J."/>
        </authorList>
    </citation>
    <scope>NUCLEOTIDE SEQUENCE [LARGE SCALE GENOMIC DNA]</scope>
    <source>
        <strain evidence="2">EC2010</strain>
        <tissue evidence="2">Whole organism of an adult</tissue>
    </source>
</reference>
<feature type="transmembrane region" description="Helical" evidence="1">
    <location>
        <begin position="90"/>
        <end position="107"/>
    </location>
</feature>
<dbReference type="Proteomes" id="UP000271974">
    <property type="component" value="Unassembled WGS sequence"/>
</dbReference>
<dbReference type="EMBL" id="RQTK01000352">
    <property type="protein sequence ID" value="RUS81171.1"/>
    <property type="molecule type" value="Genomic_DNA"/>
</dbReference>
<keyword evidence="1" id="KW-0812">Transmembrane</keyword>
<keyword evidence="1" id="KW-0472">Membrane</keyword>
<sequence>MAPLASRQSAPMMLCPSSPSLKPLSFSLQSYRGGGCAIFLHPLTSPVIAATKEASQNSVPATGGGGRGFHARKTRTETLGRQSRGRIKDLGGIACAVILGLFNVWFWNEDRRWPRLCHQAPAHVGSRDRLCDGAGPGLDRMMTAAHGMTSFRHLQDMTCGTKASEGQTQPNSEVRVWRGRARSCTVQTTVRVLETRVAWPGPDCHVMKDRQGRGQSRLATLGQSTKDAGLCAGPVSRVSSSGPIRRIQANRLQAERLDK</sequence>
<name>A0A3S0ZMH6_ELYCH</name>
<protein>
    <submittedName>
        <fullName evidence="2">Uncharacterized protein</fullName>
    </submittedName>
</protein>
<evidence type="ECO:0000256" key="1">
    <source>
        <dbReference type="SAM" id="Phobius"/>
    </source>
</evidence>
<dbReference type="AlphaFoldDB" id="A0A3S0ZMH6"/>
<keyword evidence="3" id="KW-1185">Reference proteome</keyword>
<organism evidence="2 3">
    <name type="scientific">Elysia chlorotica</name>
    <name type="common">Eastern emerald elysia</name>
    <name type="synonym">Sea slug</name>
    <dbReference type="NCBI Taxonomy" id="188477"/>
    <lineage>
        <taxon>Eukaryota</taxon>
        <taxon>Metazoa</taxon>
        <taxon>Spiralia</taxon>
        <taxon>Lophotrochozoa</taxon>
        <taxon>Mollusca</taxon>
        <taxon>Gastropoda</taxon>
        <taxon>Heterobranchia</taxon>
        <taxon>Euthyneura</taxon>
        <taxon>Panpulmonata</taxon>
        <taxon>Sacoglossa</taxon>
        <taxon>Placobranchoidea</taxon>
        <taxon>Plakobranchidae</taxon>
        <taxon>Elysia</taxon>
    </lineage>
</organism>
<keyword evidence="1" id="KW-1133">Transmembrane helix</keyword>
<accession>A0A3S0ZMH6</accession>
<evidence type="ECO:0000313" key="2">
    <source>
        <dbReference type="EMBL" id="RUS81171.1"/>
    </source>
</evidence>
<gene>
    <name evidence="2" type="ORF">EGW08_011079</name>
</gene>